<proteinExistence type="predicted"/>
<organism evidence="1 2">
    <name type="scientific">Arctium lappa</name>
    <name type="common">Greater burdock</name>
    <name type="synonym">Lappa major</name>
    <dbReference type="NCBI Taxonomy" id="4217"/>
    <lineage>
        <taxon>Eukaryota</taxon>
        <taxon>Viridiplantae</taxon>
        <taxon>Streptophyta</taxon>
        <taxon>Embryophyta</taxon>
        <taxon>Tracheophyta</taxon>
        <taxon>Spermatophyta</taxon>
        <taxon>Magnoliopsida</taxon>
        <taxon>eudicotyledons</taxon>
        <taxon>Gunneridae</taxon>
        <taxon>Pentapetalae</taxon>
        <taxon>asterids</taxon>
        <taxon>campanulids</taxon>
        <taxon>Asterales</taxon>
        <taxon>Asteraceae</taxon>
        <taxon>Carduoideae</taxon>
        <taxon>Cardueae</taxon>
        <taxon>Arctiinae</taxon>
        <taxon>Arctium</taxon>
    </lineage>
</organism>
<gene>
    <name evidence="1" type="ORF">L6452_19549</name>
</gene>
<dbReference type="Proteomes" id="UP001055879">
    <property type="component" value="Linkage Group LG06"/>
</dbReference>
<reference evidence="1 2" key="2">
    <citation type="journal article" date="2022" name="Mol. Ecol. Resour.">
        <title>The genomes of chicory, endive, great burdock and yacon provide insights into Asteraceae paleo-polyploidization history and plant inulin production.</title>
        <authorList>
            <person name="Fan W."/>
            <person name="Wang S."/>
            <person name="Wang H."/>
            <person name="Wang A."/>
            <person name="Jiang F."/>
            <person name="Liu H."/>
            <person name="Zhao H."/>
            <person name="Xu D."/>
            <person name="Zhang Y."/>
        </authorList>
    </citation>
    <scope>NUCLEOTIDE SEQUENCE [LARGE SCALE GENOMIC DNA]</scope>
    <source>
        <strain evidence="2">cv. Niubang</strain>
    </source>
</reference>
<comment type="caution">
    <text evidence="1">The sequence shown here is derived from an EMBL/GenBank/DDBJ whole genome shotgun (WGS) entry which is preliminary data.</text>
</comment>
<accession>A0ACB9B8Y8</accession>
<reference evidence="2" key="1">
    <citation type="journal article" date="2022" name="Mol. Ecol. Resour.">
        <title>The genomes of chicory, endive, great burdock and yacon provide insights into Asteraceae palaeo-polyploidization history and plant inulin production.</title>
        <authorList>
            <person name="Fan W."/>
            <person name="Wang S."/>
            <person name="Wang H."/>
            <person name="Wang A."/>
            <person name="Jiang F."/>
            <person name="Liu H."/>
            <person name="Zhao H."/>
            <person name="Xu D."/>
            <person name="Zhang Y."/>
        </authorList>
    </citation>
    <scope>NUCLEOTIDE SEQUENCE [LARGE SCALE GENOMIC DNA]</scope>
    <source>
        <strain evidence="2">cv. Niubang</strain>
    </source>
</reference>
<dbReference type="EMBL" id="CM042052">
    <property type="protein sequence ID" value="KAI3718670.1"/>
    <property type="molecule type" value="Genomic_DNA"/>
</dbReference>
<protein>
    <submittedName>
        <fullName evidence="1">Uncharacterized protein</fullName>
    </submittedName>
</protein>
<sequence length="394" mass="46243">MLEERGNMLENENLDLTKRLAAFEKEKVDSSNERKNCARKILDLSKKVFDERKVFELQNAKLSQQVSDFEKVIILEREKFVKEKKEIEQKNVGLCKEISRHRKDVEKGFEEERSMFEAEIKKLTEKLFELSESVLKEKKTKSECETKIDLLVKERDSLASKIKELEKTASSSNQKTVSSDQISSTNLFYDRNIDGSSTHRRRRRYKEEELVWKKKPVEDEKKDELKGKKSYVQTHKAKKNNARKGLTWDSCASLNRTSMDSRKPVFPTPEVILEFTIPIISEFEKIWIYTFHELTDTQIKGRRMSNYHKGEIVSSSQRRRSKNVLKLKSFDDHDVHNHQKGGEIYKVQFQSQILNLRLKSLWIQILQLSIKDVIDSSIPYQVVSATSLFLLRAD</sequence>
<name>A0ACB9B8Y8_ARCLA</name>
<keyword evidence="2" id="KW-1185">Reference proteome</keyword>
<evidence type="ECO:0000313" key="2">
    <source>
        <dbReference type="Proteomes" id="UP001055879"/>
    </source>
</evidence>
<evidence type="ECO:0000313" key="1">
    <source>
        <dbReference type="EMBL" id="KAI3718670.1"/>
    </source>
</evidence>